<gene>
    <name evidence="2" type="ORF">A2678_00995</name>
</gene>
<proteinExistence type="predicted"/>
<name>A0A1F6CIF8_9BACT</name>
<evidence type="ECO:0000313" key="3">
    <source>
        <dbReference type="Proteomes" id="UP000178815"/>
    </source>
</evidence>
<dbReference type="Proteomes" id="UP000178815">
    <property type="component" value="Unassembled WGS sequence"/>
</dbReference>
<dbReference type="EMBL" id="MFKU01000005">
    <property type="protein sequence ID" value="OGG49026.1"/>
    <property type="molecule type" value="Genomic_DNA"/>
</dbReference>
<feature type="signal peptide" evidence="1">
    <location>
        <begin position="1"/>
        <end position="17"/>
    </location>
</feature>
<feature type="chain" id="PRO_5009523384" evidence="1">
    <location>
        <begin position="18"/>
        <end position="188"/>
    </location>
</feature>
<dbReference type="CDD" id="cd22784">
    <property type="entry name" value="DPBB_MltA_YuiC-like"/>
    <property type="match status" value="1"/>
</dbReference>
<evidence type="ECO:0000256" key="1">
    <source>
        <dbReference type="SAM" id="SignalP"/>
    </source>
</evidence>
<comment type="caution">
    <text evidence="2">The sequence shown here is derived from an EMBL/GenBank/DDBJ whole genome shotgun (WGS) entry which is preliminary data.</text>
</comment>
<reference evidence="2 3" key="1">
    <citation type="journal article" date="2016" name="Nat. Commun.">
        <title>Thousands of microbial genomes shed light on interconnected biogeochemical processes in an aquifer system.</title>
        <authorList>
            <person name="Anantharaman K."/>
            <person name="Brown C.T."/>
            <person name="Hug L.A."/>
            <person name="Sharon I."/>
            <person name="Castelle C.J."/>
            <person name="Probst A.J."/>
            <person name="Thomas B.C."/>
            <person name="Singh A."/>
            <person name="Wilkins M.J."/>
            <person name="Karaoz U."/>
            <person name="Brodie E.L."/>
            <person name="Williams K.H."/>
            <person name="Hubbard S.S."/>
            <person name="Banfield J.F."/>
        </authorList>
    </citation>
    <scope>NUCLEOTIDE SEQUENCE [LARGE SCALE GENOMIC DNA]</scope>
</reference>
<keyword evidence="1" id="KW-0732">Signal</keyword>
<organism evidence="2 3">
    <name type="scientific">Candidatus Kaiserbacteria bacterium RIFCSPHIGHO2_01_FULL_53_31</name>
    <dbReference type="NCBI Taxonomy" id="1798481"/>
    <lineage>
        <taxon>Bacteria</taxon>
        <taxon>Candidatus Kaiseribacteriota</taxon>
    </lineage>
</organism>
<protein>
    <submittedName>
        <fullName evidence="2">Uncharacterized protein</fullName>
    </submittedName>
</protein>
<accession>A0A1F6CIF8</accession>
<dbReference type="AlphaFoldDB" id="A0A1F6CIF8"/>
<sequence>MGFFLLSSAGLAAPALADAPTVPEMPTIPSYEVAMTAYNAVAAQTDGDPHITASGAYSNPEVVAARSRDLKDELPFGTIIEIDGPASKQNTCGYDVVSPILGYRVIADTMNARFTNRVDVLFDTDANFTMANGTVKNASTIFGVCRGMTIRVVGHIDPARMQKLPKTQEQLASIVTGELAKDGALALK</sequence>
<evidence type="ECO:0000313" key="2">
    <source>
        <dbReference type="EMBL" id="OGG49026.1"/>
    </source>
</evidence>